<dbReference type="Proteomes" id="UP000010483">
    <property type="component" value="Chromosome"/>
</dbReference>
<evidence type="ECO:0000259" key="2">
    <source>
        <dbReference type="Pfam" id="PF25231"/>
    </source>
</evidence>
<dbReference type="KEGG" id="csn:Cyast_1961"/>
<dbReference type="EMBL" id="CP003940">
    <property type="protein sequence ID" value="AFZ47914.1"/>
    <property type="molecule type" value="Genomic_DNA"/>
</dbReference>
<dbReference type="BioCyc" id="CSTA292563:G1353-1968-MONOMER"/>
<keyword evidence="1" id="KW-1133">Transmembrane helix</keyword>
<evidence type="ECO:0000313" key="4">
    <source>
        <dbReference type="Proteomes" id="UP000010483"/>
    </source>
</evidence>
<feature type="transmembrane region" description="Helical" evidence="1">
    <location>
        <begin position="124"/>
        <end position="142"/>
    </location>
</feature>
<organism evidence="3 4">
    <name type="scientific">Cyanobacterium stanieri (strain ATCC 29140 / PCC 7202)</name>
    <dbReference type="NCBI Taxonomy" id="292563"/>
    <lineage>
        <taxon>Bacteria</taxon>
        <taxon>Bacillati</taxon>
        <taxon>Cyanobacteriota</taxon>
        <taxon>Cyanophyceae</taxon>
        <taxon>Oscillatoriophycideae</taxon>
        <taxon>Chroococcales</taxon>
        <taxon>Geminocystaceae</taxon>
        <taxon>Cyanobacterium</taxon>
    </lineage>
</organism>
<keyword evidence="1" id="KW-0812">Transmembrane</keyword>
<feature type="transmembrane region" description="Helical" evidence="1">
    <location>
        <begin position="207"/>
        <end position="233"/>
    </location>
</feature>
<name>K9YM20_CYASC</name>
<gene>
    <name evidence="3" type="ordered locus">Cyast_1961</name>
</gene>
<reference evidence="4" key="1">
    <citation type="journal article" date="2013" name="Proc. Natl. Acad. Sci. U.S.A.">
        <title>Improving the coverage of the cyanobacterial phylum using diversity-driven genome sequencing.</title>
        <authorList>
            <person name="Shih P.M."/>
            <person name="Wu D."/>
            <person name="Latifi A."/>
            <person name="Axen S.D."/>
            <person name="Fewer D.P."/>
            <person name="Talla E."/>
            <person name="Calteau A."/>
            <person name="Cai F."/>
            <person name="Tandeau de Marsac N."/>
            <person name="Rippka R."/>
            <person name="Herdman M."/>
            <person name="Sivonen K."/>
            <person name="Coursin T."/>
            <person name="Laurent T."/>
            <person name="Goodwin L."/>
            <person name="Nolan M."/>
            <person name="Davenport K.W."/>
            <person name="Han C.S."/>
            <person name="Rubin E.M."/>
            <person name="Eisen J.A."/>
            <person name="Woyke T."/>
            <person name="Gugger M."/>
            <person name="Kerfeld C.A."/>
        </authorList>
    </citation>
    <scope>NUCLEOTIDE SEQUENCE [LARGE SCALE GENOMIC DNA]</scope>
    <source>
        <strain evidence="4">ATCC 29140 / PCC 7202</strain>
    </source>
</reference>
<feature type="domain" description="DUF7847" evidence="2">
    <location>
        <begin position="102"/>
        <end position="233"/>
    </location>
</feature>
<feature type="transmembrane region" description="Helical" evidence="1">
    <location>
        <begin position="58"/>
        <end position="77"/>
    </location>
</feature>
<dbReference type="STRING" id="292563.Cyast_1961"/>
<feature type="transmembrane region" description="Helical" evidence="1">
    <location>
        <begin position="98"/>
        <end position="118"/>
    </location>
</feature>
<dbReference type="HOGENOM" id="CLU_1150369_0_0_3"/>
<feature type="transmembrane region" description="Helical" evidence="1">
    <location>
        <begin position="31"/>
        <end position="52"/>
    </location>
</feature>
<keyword evidence="4" id="KW-1185">Reference proteome</keyword>
<dbReference type="Pfam" id="PF25231">
    <property type="entry name" value="DUF7847"/>
    <property type="match status" value="1"/>
</dbReference>
<dbReference type="InterPro" id="IPR057169">
    <property type="entry name" value="DUF7847"/>
</dbReference>
<dbReference type="AlphaFoldDB" id="K9YM20"/>
<accession>K9YM20</accession>
<evidence type="ECO:0000313" key="3">
    <source>
        <dbReference type="EMBL" id="AFZ47914.1"/>
    </source>
</evidence>
<keyword evidence="1" id="KW-0472">Membrane</keyword>
<protein>
    <recommendedName>
        <fullName evidence="2">DUF7847 domain-containing protein</fullName>
    </recommendedName>
</protein>
<proteinExistence type="predicted"/>
<feature type="transmembrane region" description="Helical" evidence="1">
    <location>
        <begin position="175"/>
        <end position="195"/>
    </location>
</feature>
<sequence>MYQAKLKEAHVTVKDYMDIAGKICREYFSEFFTLVLITQLPVALLGIGIGPIESPEDITPLFFPYSVISSILSILGVMATMKITEAYILGKSIQVSEALSFALSKLLSSILVTIIITFLSLVGFIFFFIPGIYIANVLYFALDSIVLRNQKVMESLGYSYNLVKGQWWKIFGRNILLFLILFVMIFVSTIGFTLINFGLGWIPFMPLLISIADVLVTGLISYFFFTMLTVFFLNVDYLRHP</sequence>
<evidence type="ECO:0000256" key="1">
    <source>
        <dbReference type="SAM" id="Phobius"/>
    </source>
</evidence>
<dbReference type="eggNOG" id="ENOG5033M8C">
    <property type="taxonomic scope" value="Bacteria"/>
</dbReference>